<organism evidence="11 12">
    <name type="scientific">Stachybotrys elegans</name>
    <dbReference type="NCBI Taxonomy" id="80388"/>
    <lineage>
        <taxon>Eukaryota</taxon>
        <taxon>Fungi</taxon>
        <taxon>Dikarya</taxon>
        <taxon>Ascomycota</taxon>
        <taxon>Pezizomycotina</taxon>
        <taxon>Sordariomycetes</taxon>
        <taxon>Hypocreomycetidae</taxon>
        <taxon>Hypocreales</taxon>
        <taxon>Stachybotryaceae</taxon>
        <taxon>Stachybotrys</taxon>
    </lineage>
</organism>
<keyword evidence="12" id="KW-1185">Reference proteome</keyword>
<dbReference type="AlphaFoldDB" id="A0A8K0SCU4"/>
<dbReference type="GO" id="GO:0005524">
    <property type="term" value="F:ATP binding"/>
    <property type="evidence" value="ECO:0007669"/>
    <property type="project" value="InterPro"/>
</dbReference>
<dbReference type="InterPro" id="IPR011009">
    <property type="entry name" value="Kinase-like_dom_sf"/>
</dbReference>
<feature type="domain" description="Protein kinase" evidence="10">
    <location>
        <begin position="1"/>
        <end position="263"/>
    </location>
</feature>
<comment type="caution">
    <text evidence="11">The sequence shown here is derived from an EMBL/GenBank/DDBJ whole genome shotgun (WGS) entry which is preliminary data.</text>
</comment>
<sequence length="263" mass="29979">MEIVQSNEAFKRVDGKFQFQYMQGFIRIDKCLYVAKWNNRTGPPVGLYDQYPVITEDRGPKIEPDWTLAKGYGCHIKTPSLLAFAEEPRLEELIRREIVMCDVLKQNPHPNIARYFGCLVTRGRVSGLCFEKYIHTLGTKANPRNLHKVAFLQSGRPFVDDSMRQSFSKLKSAVTHLHSLNIVHNDITPANIMLGENGMVLMDFDSCRWAGEDLRSESGLGTKRTYGWHDPAVTVSLPKNDLDALAEMETWLFGESADDFLFM</sequence>
<proteinExistence type="predicted"/>
<name>A0A8K0SCU4_9HYPO</name>
<evidence type="ECO:0000256" key="6">
    <source>
        <dbReference type="ARBA" id="ARBA00030980"/>
    </source>
</evidence>
<dbReference type="Pfam" id="PF00069">
    <property type="entry name" value="Pkinase"/>
    <property type="match status" value="1"/>
</dbReference>
<comment type="subunit">
    <text evidence="2">Component of the EKC/KEOPS complex composed of at least BUD32, CGI121, GON7, KAE1 and PCC1; the whole complex dimerizes.</text>
</comment>
<comment type="catalytic activity">
    <reaction evidence="9">
        <text>L-seryl-[protein] + ATP = O-phospho-L-seryl-[protein] + ADP + H(+)</text>
        <dbReference type="Rhea" id="RHEA:17989"/>
        <dbReference type="Rhea" id="RHEA-COMP:9863"/>
        <dbReference type="Rhea" id="RHEA-COMP:11604"/>
        <dbReference type="ChEBI" id="CHEBI:15378"/>
        <dbReference type="ChEBI" id="CHEBI:29999"/>
        <dbReference type="ChEBI" id="CHEBI:30616"/>
        <dbReference type="ChEBI" id="CHEBI:83421"/>
        <dbReference type="ChEBI" id="CHEBI:456216"/>
        <dbReference type="EC" id="2.7.11.1"/>
    </reaction>
</comment>
<dbReference type="PROSITE" id="PS00109">
    <property type="entry name" value="PROTEIN_KINASE_TYR"/>
    <property type="match status" value="1"/>
</dbReference>
<evidence type="ECO:0000256" key="4">
    <source>
        <dbReference type="ARBA" id="ARBA00013948"/>
    </source>
</evidence>
<dbReference type="PROSITE" id="PS50011">
    <property type="entry name" value="PROTEIN_KINASE_DOM"/>
    <property type="match status" value="1"/>
</dbReference>
<gene>
    <name evidence="11" type="ORF">B0I35DRAFT_365130</name>
</gene>
<dbReference type="InterPro" id="IPR008266">
    <property type="entry name" value="Tyr_kinase_AS"/>
</dbReference>
<reference evidence="11" key="1">
    <citation type="journal article" date="2021" name="Nat. Commun.">
        <title>Genetic determinants of endophytism in the Arabidopsis root mycobiome.</title>
        <authorList>
            <person name="Mesny F."/>
            <person name="Miyauchi S."/>
            <person name="Thiergart T."/>
            <person name="Pickel B."/>
            <person name="Atanasova L."/>
            <person name="Karlsson M."/>
            <person name="Huettel B."/>
            <person name="Barry K.W."/>
            <person name="Haridas S."/>
            <person name="Chen C."/>
            <person name="Bauer D."/>
            <person name="Andreopoulos W."/>
            <person name="Pangilinan J."/>
            <person name="LaButti K."/>
            <person name="Riley R."/>
            <person name="Lipzen A."/>
            <person name="Clum A."/>
            <person name="Drula E."/>
            <person name="Henrissat B."/>
            <person name="Kohler A."/>
            <person name="Grigoriev I.V."/>
            <person name="Martin F.M."/>
            <person name="Hacquard S."/>
        </authorList>
    </citation>
    <scope>NUCLEOTIDE SEQUENCE</scope>
    <source>
        <strain evidence="11">MPI-CAGE-CH-0235</strain>
    </source>
</reference>
<dbReference type="GO" id="GO:0004674">
    <property type="term" value="F:protein serine/threonine kinase activity"/>
    <property type="evidence" value="ECO:0007669"/>
    <property type="project" value="UniProtKB-EC"/>
</dbReference>
<evidence type="ECO:0000256" key="8">
    <source>
        <dbReference type="ARBA" id="ARBA00047899"/>
    </source>
</evidence>
<comment type="catalytic activity">
    <reaction evidence="8">
        <text>L-threonyl-[protein] + ATP = O-phospho-L-threonyl-[protein] + ADP + H(+)</text>
        <dbReference type="Rhea" id="RHEA:46608"/>
        <dbReference type="Rhea" id="RHEA-COMP:11060"/>
        <dbReference type="Rhea" id="RHEA-COMP:11605"/>
        <dbReference type="ChEBI" id="CHEBI:15378"/>
        <dbReference type="ChEBI" id="CHEBI:30013"/>
        <dbReference type="ChEBI" id="CHEBI:30616"/>
        <dbReference type="ChEBI" id="CHEBI:61977"/>
        <dbReference type="ChEBI" id="CHEBI:456216"/>
        <dbReference type="EC" id="2.7.11.1"/>
    </reaction>
</comment>
<evidence type="ECO:0000313" key="11">
    <source>
        <dbReference type="EMBL" id="KAH7303326.1"/>
    </source>
</evidence>
<dbReference type="SUPFAM" id="SSF56112">
    <property type="entry name" value="Protein kinase-like (PK-like)"/>
    <property type="match status" value="1"/>
</dbReference>
<dbReference type="Proteomes" id="UP000813444">
    <property type="component" value="Unassembled WGS sequence"/>
</dbReference>
<dbReference type="OrthoDB" id="4062651at2759"/>
<dbReference type="EMBL" id="JAGPNK010000036">
    <property type="protein sequence ID" value="KAH7303326.1"/>
    <property type="molecule type" value="Genomic_DNA"/>
</dbReference>
<evidence type="ECO:0000256" key="9">
    <source>
        <dbReference type="ARBA" id="ARBA00048679"/>
    </source>
</evidence>
<comment type="function">
    <text evidence="1">Component of the EKC/KEOPS complex that is required for the formation of a threonylcarbamoyl group on adenosine at position 37 (t(6)A37) in tRNAs that read codons beginning with adenine. The complex is probably involved in the transfer of the threonylcarbamoyl moiety of threonylcarbamoyl-AMP (TC-AMP) to the N6 group of A37. BUD32 has ATPase activity in the context of the EKC/KEOPS complex and likely plays a supporting role to the catalytic subunit KAE1. The EKC/KEOPS complex also promotes both telomere uncapping and telomere elongation. The complex is required for efficient recruitment of transcriptional coactivators.</text>
</comment>
<evidence type="ECO:0000313" key="12">
    <source>
        <dbReference type="Proteomes" id="UP000813444"/>
    </source>
</evidence>
<evidence type="ECO:0000256" key="1">
    <source>
        <dbReference type="ARBA" id="ARBA00003747"/>
    </source>
</evidence>
<protein>
    <recommendedName>
        <fullName evidence="5">EKC/KEOPS complex subunit BUD32</fullName>
        <ecNumber evidence="3">2.7.11.1</ecNumber>
    </recommendedName>
    <alternativeName>
        <fullName evidence="6 7">Atypical Serine/threonine protein kinase BUD32</fullName>
    </alternativeName>
    <alternativeName>
        <fullName evidence="4">EKC/KEOPS complex subunit bud32</fullName>
    </alternativeName>
</protein>
<accession>A0A8K0SCU4</accession>
<evidence type="ECO:0000256" key="2">
    <source>
        <dbReference type="ARBA" id="ARBA00011534"/>
    </source>
</evidence>
<evidence type="ECO:0000256" key="3">
    <source>
        <dbReference type="ARBA" id="ARBA00012513"/>
    </source>
</evidence>
<evidence type="ECO:0000259" key="10">
    <source>
        <dbReference type="PROSITE" id="PS50011"/>
    </source>
</evidence>
<evidence type="ECO:0000256" key="7">
    <source>
        <dbReference type="ARBA" id="ARBA00033194"/>
    </source>
</evidence>
<dbReference type="Gene3D" id="1.10.510.10">
    <property type="entry name" value="Transferase(Phosphotransferase) domain 1"/>
    <property type="match status" value="1"/>
</dbReference>
<evidence type="ECO:0000256" key="5">
    <source>
        <dbReference type="ARBA" id="ARBA00019973"/>
    </source>
</evidence>
<dbReference type="InterPro" id="IPR000719">
    <property type="entry name" value="Prot_kinase_dom"/>
</dbReference>
<dbReference type="EC" id="2.7.11.1" evidence="3"/>